<keyword evidence="3" id="KW-0813">Transport</keyword>
<dbReference type="EMBL" id="JAKROA010000011">
    <property type="protein sequence ID" value="KAL5104727.1"/>
    <property type="molecule type" value="Genomic_DNA"/>
</dbReference>
<dbReference type="InterPro" id="IPR003439">
    <property type="entry name" value="ABC_transporter-like_ATP-bd"/>
</dbReference>
<dbReference type="PANTHER" id="PTHR19229:SF36">
    <property type="entry name" value="ATP-BINDING CASSETTE SUB-FAMILY A MEMBER 2"/>
    <property type="match status" value="1"/>
</dbReference>
<dbReference type="CDD" id="cd03263">
    <property type="entry name" value="ABC_subfamily_A"/>
    <property type="match status" value="2"/>
</dbReference>
<feature type="compositionally biased region" description="Acidic residues" evidence="10">
    <location>
        <begin position="1196"/>
        <end position="1206"/>
    </location>
</feature>
<evidence type="ECO:0000313" key="13">
    <source>
        <dbReference type="EMBL" id="KAL5104727.1"/>
    </source>
</evidence>
<feature type="transmembrane region" description="Helical" evidence="11">
    <location>
        <begin position="1650"/>
        <end position="1674"/>
    </location>
</feature>
<evidence type="ECO:0000256" key="9">
    <source>
        <dbReference type="ARBA" id="ARBA00023136"/>
    </source>
</evidence>
<feature type="transmembrane region" description="Helical" evidence="11">
    <location>
        <begin position="1680"/>
        <end position="1702"/>
    </location>
</feature>
<dbReference type="GO" id="GO:0005524">
    <property type="term" value="F:ATP binding"/>
    <property type="evidence" value="ECO:0007669"/>
    <property type="project" value="UniProtKB-KW"/>
</dbReference>
<dbReference type="InterPro" id="IPR017871">
    <property type="entry name" value="ABC_transporter-like_CS"/>
</dbReference>
<feature type="transmembrane region" description="Helical" evidence="11">
    <location>
        <begin position="1768"/>
        <end position="1788"/>
    </location>
</feature>
<organism evidence="13 14">
    <name type="scientific">Taenia crassiceps</name>
    <dbReference type="NCBI Taxonomy" id="6207"/>
    <lineage>
        <taxon>Eukaryota</taxon>
        <taxon>Metazoa</taxon>
        <taxon>Spiralia</taxon>
        <taxon>Lophotrochozoa</taxon>
        <taxon>Platyhelminthes</taxon>
        <taxon>Cestoda</taxon>
        <taxon>Eucestoda</taxon>
        <taxon>Cyclophyllidea</taxon>
        <taxon>Taeniidae</taxon>
        <taxon>Taenia</taxon>
    </lineage>
</organism>
<keyword evidence="9 11" id="KW-0472">Membrane</keyword>
<dbReference type="SUPFAM" id="SSF52540">
    <property type="entry name" value="P-loop containing nucleoside triphosphate hydrolases"/>
    <property type="match status" value="2"/>
</dbReference>
<evidence type="ECO:0000256" key="7">
    <source>
        <dbReference type="ARBA" id="ARBA00022840"/>
    </source>
</evidence>
<feature type="compositionally biased region" description="Low complexity" evidence="10">
    <location>
        <begin position="1185"/>
        <end position="1195"/>
    </location>
</feature>
<comment type="caution">
    <text evidence="13">The sequence shown here is derived from an EMBL/GenBank/DDBJ whole genome shotgun (WGS) entry which is preliminary data.</text>
</comment>
<gene>
    <name evidence="13" type="ORF">TcWFU_007148</name>
</gene>
<dbReference type="PROSITE" id="PS50893">
    <property type="entry name" value="ABC_TRANSPORTER_2"/>
    <property type="match status" value="2"/>
</dbReference>
<proteinExistence type="inferred from homology"/>
<keyword evidence="4 11" id="KW-0812">Transmembrane</keyword>
<feature type="transmembrane region" description="Helical" evidence="11">
    <location>
        <begin position="1569"/>
        <end position="1591"/>
    </location>
</feature>
<dbReference type="PROSITE" id="PS00211">
    <property type="entry name" value="ABC_TRANSPORTER_1"/>
    <property type="match status" value="1"/>
</dbReference>
<evidence type="ECO:0000256" key="6">
    <source>
        <dbReference type="ARBA" id="ARBA00022741"/>
    </source>
</evidence>
<dbReference type="InterPro" id="IPR026082">
    <property type="entry name" value="ABCA"/>
</dbReference>
<evidence type="ECO:0000256" key="1">
    <source>
        <dbReference type="ARBA" id="ARBA00004141"/>
    </source>
</evidence>
<keyword evidence="6" id="KW-0547">Nucleotide-binding</keyword>
<feature type="transmembrane region" description="Helical" evidence="11">
    <location>
        <begin position="1611"/>
        <end position="1638"/>
    </location>
</feature>
<dbReference type="InterPro" id="IPR027417">
    <property type="entry name" value="P-loop_NTPase"/>
</dbReference>
<comment type="similarity">
    <text evidence="2">Belongs to the ABC transporter superfamily. ABCA family.</text>
</comment>
<feature type="transmembrane region" description="Helical" evidence="11">
    <location>
        <begin position="745"/>
        <end position="768"/>
    </location>
</feature>
<evidence type="ECO:0000313" key="14">
    <source>
        <dbReference type="Proteomes" id="UP001651158"/>
    </source>
</evidence>
<feature type="transmembrane region" description="Helical" evidence="11">
    <location>
        <begin position="44"/>
        <end position="66"/>
    </location>
</feature>
<keyword evidence="14" id="KW-1185">Reference proteome</keyword>
<evidence type="ECO:0000256" key="4">
    <source>
        <dbReference type="ARBA" id="ARBA00022692"/>
    </source>
</evidence>
<dbReference type="Proteomes" id="UP001651158">
    <property type="component" value="Unassembled WGS sequence"/>
</dbReference>
<evidence type="ECO:0000259" key="12">
    <source>
        <dbReference type="PROSITE" id="PS50893"/>
    </source>
</evidence>
<evidence type="ECO:0000256" key="3">
    <source>
        <dbReference type="ARBA" id="ARBA00022448"/>
    </source>
</evidence>
<dbReference type="Gene3D" id="3.40.50.300">
    <property type="entry name" value="P-loop containing nucleotide triphosphate hydrolases"/>
    <property type="match status" value="2"/>
</dbReference>
<evidence type="ECO:0000256" key="11">
    <source>
        <dbReference type="SAM" id="Phobius"/>
    </source>
</evidence>
<reference evidence="13 14" key="1">
    <citation type="journal article" date="2022" name="Front. Cell. Infect. Microbiol.">
        <title>The Genomes of Two Strains of Taenia crassiceps the Animal Model for the Study of Human Cysticercosis.</title>
        <authorList>
            <person name="Bobes R.J."/>
            <person name="Estrada K."/>
            <person name="Rios-Valencia D.G."/>
            <person name="Calderon-Gallegos A."/>
            <person name="de la Torre P."/>
            <person name="Carrero J.C."/>
            <person name="Sanchez-Flores A."/>
            <person name="Laclette J.P."/>
        </authorList>
    </citation>
    <scope>NUCLEOTIDE SEQUENCE [LARGE SCALE GENOMIC DNA]</scope>
    <source>
        <strain evidence="13">WFUcys</strain>
    </source>
</reference>
<feature type="transmembrane region" description="Helical" evidence="11">
    <location>
        <begin position="675"/>
        <end position="693"/>
    </location>
</feature>
<evidence type="ECO:0000256" key="2">
    <source>
        <dbReference type="ARBA" id="ARBA00008869"/>
    </source>
</evidence>
<keyword evidence="7 13" id="KW-0067">ATP-binding</keyword>
<dbReference type="InterPro" id="IPR013525">
    <property type="entry name" value="ABC2_TM"/>
</dbReference>
<dbReference type="InterPro" id="IPR003593">
    <property type="entry name" value="AAA+_ATPase"/>
</dbReference>
<name>A0ABR4Q516_9CEST</name>
<feature type="transmembrane region" description="Helical" evidence="11">
    <location>
        <begin position="644"/>
        <end position="668"/>
    </location>
</feature>
<feature type="region of interest" description="Disordered" evidence="10">
    <location>
        <begin position="1185"/>
        <end position="1206"/>
    </location>
</feature>
<dbReference type="SMART" id="SM00382">
    <property type="entry name" value="AAA"/>
    <property type="match status" value="2"/>
</dbReference>
<feature type="transmembrane region" description="Helical" evidence="11">
    <location>
        <begin position="1260"/>
        <end position="1283"/>
    </location>
</feature>
<keyword evidence="8 11" id="KW-1133">Transmembrane helix</keyword>
<evidence type="ECO:0000256" key="5">
    <source>
        <dbReference type="ARBA" id="ARBA00022737"/>
    </source>
</evidence>
<feature type="domain" description="ABC transporter" evidence="12">
    <location>
        <begin position="831"/>
        <end position="1062"/>
    </location>
</feature>
<evidence type="ECO:0000256" key="10">
    <source>
        <dbReference type="SAM" id="MobiDB-lite"/>
    </source>
</evidence>
<dbReference type="Pfam" id="PF00005">
    <property type="entry name" value="ABC_tran"/>
    <property type="match status" value="2"/>
</dbReference>
<protein>
    <submittedName>
        <fullName evidence="13">ATP-binding cassette sub-family A member 7</fullName>
    </submittedName>
</protein>
<feature type="transmembrane region" description="Helical" evidence="11">
    <location>
        <begin position="568"/>
        <end position="589"/>
    </location>
</feature>
<keyword evidence="5" id="KW-0677">Repeat</keyword>
<sequence>MESGKSSTKHSPVSVTFKRRAPGFFFHYKLLLWKSMLLRIREPWVILGELLLPVLLIIVVVGLRFAELPQAHPPCHLVSQPLPSMGFINYMRSVVCNFNFTCSPHDVEDQSRANVVPEWISFLNKENLKSLEELSNFLQTFPKLEDDNRIFNNQSLPELICQRPILSIINALIPARSAKHLNIFCSSPVFFQRLMLPSLLDEVINTVDRMFPKAANSIPSISLAFGSTDFEILIGQLRNVSIVLCGSQRGSNSFLTLVDVMKNLGNKVVENVFNQSRADVEAKNVTACSVVKSIFAYKALKPWTARLKTILQGEVFYAPISDTTQELMERANNTAVMLGKIRKIFTDWMASKDTLLPHIFVNSTVSKVLQRIALLCSLTPSLDPKYRERCHRLNVFLKPTPTENYTHWTEVVPAVTDISEAVDDILTNCVVYDRFHGFPDTPAMYESLREAVVNNRTVMAIEFEVTDKLLNMQFRLPPSIIDSTYRFKVTNKHWTPAPRHETSDSMKYFTSGFIDLQDQIERAYISMVAKTSPSADPYAEDFLPTEMQFVPAPCYQVDPMLRLFSPNIPLVIVVIWLCNYVINVRAVVYEKEIRLKEFTKVMGMGNAVHWLNWFTVGFIMMTAANIIVTVLLKCGRVFPRTEGFLLFCCSTAYILAILPQAFMTSVFFTNANFGAVFSGIFYFIMFVFYYLIIIYDLNFAPLLILTFSPQCAVAMTFSRLMNLEVQGFGGQWSNLWTNDIFNDSIPLGLCLLMLLVDGLLAWICVWYLENVVPTNYGLTRKWYFLFTRSYWTEVFYGRLSPPRMAEEVEPSNADLDMTFHEPPDVGLNAGVSVRGLTKHFGRKKFVAVNNMWVDFYENQITSFLGHNGAGKTTTISILTGIYAPSAGTAYVYGRDINYEMPEIRNYLGLCPQHNILFDNLSVAEHIRFYGYLKGLSKDEVENEVGRFLVELKLQQKANELSKNLSGGQKRRLSLAAAFVGGSKIVFLDEPTAGVDPSSRRTIWNLIFRFKASRTIILTTHHMDEADFLGDRIAIVSQGRIKASGSSLFLKSKFAKYYYLSMEKTDGLVKDADMDSRLVEIISTQLKGSELSTSTPTEWVFTLPAAKIYDEDGFAQLFTYLEENRAKLSKEFGVKGIGVTDTSLEEIFILLSDDPSKIKTVSPITQKKLAFIRKLFKRHAKFNNINNNSSNTSSTDADGDTDEESDVDPVAELPLEYDSTAVVPAEAATVERNTGCRLYLQQCRAYLAKRRQCVLRSKRGWILEVALPAIAVIIMMAVIASYPIDLTQPSMPLHPWLMSNRRDIPHLQTFFSSTPTNISSIQATSNTYSQAIASARGWSGTRCLPHSVYKLIPEKYAYCNLKDYTVPNPLPALTPEGIQQVEASEKVDCFCKEADFFCPSGATVTPPSQLLPTTDFLMNLTTYNVSSYLLKSRNEAILKRYGGLTFMITENGSAVILAKRLLSNRSRVENILNSLFDDSNFTAIGLDAADFLLNGLPPTQYSRVWYHNKGFASSTAYLNVLHNLQLRMLLAKNKVVPDPGDHGIAIANFPLPSASGGYSRGIFISLILDLVKAVGVVFALSFISSSFSTFIIRERQCGFMAMQLLAGQNRVVYWGMSYLWDFVSILVPIAIIVIVFVIFNEQAYIGRDHVGAFIVLMLVYGLAITPLMYCFTFAFHVPSVAFVTLLAINIIVATVTAVIFHMLDLISYDNPSIELAVQVLEKVFLIFPQFAFSRGFYELAKRYTIMEQGLDNIIETYGIFDWRALTEKLVAMLIEAVVFSGLVLLISYASGSSTCEKFRRERRKRLEVAVADALDGDSKPEVSEDVMEEIERVENDPMNEMQDVVRAINLTKCYPKKVKPAVNELTFGVRPGECFGLLGVNGAGKTTTFNMLTTTIHPTSGTILIGDCNITEKSGLSSHNLIGYCPQFDALLSHLTGFETLQLFARIHGYPERVIPTLANRLIDRMSLRPHADKPVHTYSGGNLRKLSTAVATVGNPQVLLLDEPTSGMDPGAKRCLWEVIKSLQKGGCSVVLTTHSMEECEALCNRLAIMMDGQFQCFGTVAHLKQRFGEGYILEVDLGVDEPNPQKLFPPPTTITLTDAVGKKCNFEAHGEVYLSKIFRQLLALRSAGKITTFAVRQVSLDSVFVNFVRSYENAGEDGDYDGDLSSVEPDRVDAF</sequence>
<evidence type="ECO:0000256" key="8">
    <source>
        <dbReference type="ARBA" id="ARBA00022989"/>
    </source>
</evidence>
<feature type="transmembrane region" description="Helical" evidence="11">
    <location>
        <begin position="610"/>
        <end position="632"/>
    </location>
</feature>
<comment type="subcellular location">
    <subcellularLocation>
        <location evidence="1">Membrane</location>
        <topology evidence="1">Multi-pass membrane protein</topology>
    </subcellularLocation>
</comment>
<dbReference type="Pfam" id="PF12698">
    <property type="entry name" value="ABC2_membrane_3"/>
    <property type="match status" value="2"/>
</dbReference>
<dbReference type="PANTHER" id="PTHR19229">
    <property type="entry name" value="ATP-BINDING CASSETTE TRANSPORTER SUBFAMILY A ABCA"/>
    <property type="match status" value="1"/>
</dbReference>
<accession>A0ABR4Q516</accession>
<feature type="domain" description="ABC transporter" evidence="12">
    <location>
        <begin position="1844"/>
        <end position="2077"/>
    </location>
</feature>